<evidence type="ECO:0000256" key="12">
    <source>
        <dbReference type="RuleBase" id="RU363101"/>
    </source>
</evidence>
<keyword evidence="14" id="KW-1185">Reference proteome</keyword>
<comment type="function">
    <text evidence="1 12">Required for the export of heme to the periplasm for the biogenesis of c-type cytochromes.</text>
</comment>
<comment type="caution">
    <text evidence="13">The sequence shown here is derived from an EMBL/GenBank/DDBJ whole genome shotgun (WGS) entry which is preliminary data.</text>
</comment>
<keyword evidence="5 12" id="KW-0813">Transport</keyword>
<keyword evidence="6 12" id="KW-1003">Cell membrane</keyword>
<comment type="similarity">
    <text evidence="3 12">Belongs to the CcmD/CycX/HelD family.</text>
</comment>
<name>A0ABT4VLK3_9HYPH</name>
<sequence length="58" mass="6260">MSHLAFVSLAYGATALTIAALVGWVLIDQRGRRAELAELEARGVRRRSAEKAGADHVQ</sequence>
<evidence type="ECO:0000256" key="7">
    <source>
        <dbReference type="ARBA" id="ARBA00022519"/>
    </source>
</evidence>
<evidence type="ECO:0000256" key="10">
    <source>
        <dbReference type="ARBA" id="ARBA00022989"/>
    </source>
</evidence>
<dbReference type="RefSeq" id="WP_271089178.1">
    <property type="nucleotide sequence ID" value="NZ_JAPJZH010000004.1"/>
</dbReference>
<evidence type="ECO:0000313" key="13">
    <source>
        <dbReference type="EMBL" id="MDA4845545.1"/>
    </source>
</evidence>
<keyword evidence="8 12" id="KW-0812">Transmembrane</keyword>
<evidence type="ECO:0000256" key="11">
    <source>
        <dbReference type="ARBA" id="ARBA00023136"/>
    </source>
</evidence>
<proteinExistence type="inferred from homology"/>
<gene>
    <name evidence="13" type="primary">ccmD</name>
    <name evidence="13" type="ORF">OOZ53_09315</name>
</gene>
<evidence type="ECO:0000256" key="2">
    <source>
        <dbReference type="ARBA" id="ARBA00004377"/>
    </source>
</evidence>
<evidence type="ECO:0000256" key="4">
    <source>
        <dbReference type="ARBA" id="ARBA00016461"/>
    </source>
</evidence>
<evidence type="ECO:0000256" key="3">
    <source>
        <dbReference type="ARBA" id="ARBA00008741"/>
    </source>
</evidence>
<evidence type="ECO:0000256" key="9">
    <source>
        <dbReference type="ARBA" id="ARBA00022748"/>
    </source>
</evidence>
<keyword evidence="9 12" id="KW-0201">Cytochrome c-type biogenesis</keyword>
<dbReference type="EMBL" id="JAPJZH010000004">
    <property type="protein sequence ID" value="MDA4845545.1"/>
    <property type="molecule type" value="Genomic_DNA"/>
</dbReference>
<keyword evidence="11 12" id="KW-0472">Membrane</keyword>
<evidence type="ECO:0000256" key="8">
    <source>
        <dbReference type="ARBA" id="ARBA00022692"/>
    </source>
</evidence>
<feature type="transmembrane region" description="Helical" evidence="12">
    <location>
        <begin position="6"/>
        <end position="27"/>
    </location>
</feature>
<evidence type="ECO:0000256" key="6">
    <source>
        <dbReference type="ARBA" id="ARBA00022475"/>
    </source>
</evidence>
<keyword evidence="7 12" id="KW-0997">Cell inner membrane</keyword>
<protein>
    <recommendedName>
        <fullName evidence="4 12">Heme exporter protein D</fullName>
    </recommendedName>
</protein>
<dbReference type="NCBIfam" id="TIGR03141">
    <property type="entry name" value="cytochro_ccmD"/>
    <property type="match status" value="1"/>
</dbReference>
<dbReference type="InterPro" id="IPR007078">
    <property type="entry name" value="Haem_export_protD_CcmD"/>
</dbReference>
<keyword evidence="10 12" id="KW-1133">Transmembrane helix</keyword>
<comment type="subcellular location">
    <subcellularLocation>
        <location evidence="2 12">Cell inner membrane</location>
        <topology evidence="2 12">Single-pass membrane protein</topology>
    </subcellularLocation>
</comment>
<organism evidence="13 14">
    <name type="scientific">Hoeflea poritis</name>
    <dbReference type="NCBI Taxonomy" id="2993659"/>
    <lineage>
        <taxon>Bacteria</taxon>
        <taxon>Pseudomonadati</taxon>
        <taxon>Pseudomonadota</taxon>
        <taxon>Alphaproteobacteria</taxon>
        <taxon>Hyphomicrobiales</taxon>
        <taxon>Rhizobiaceae</taxon>
        <taxon>Hoeflea</taxon>
    </lineage>
</organism>
<evidence type="ECO:0000256" key="5">
    <source>
        <dbReference type="ARBA" id="ARBA00022448"/>
    </source>
</evidence>
<dbReference type="Pfam" id="PF04995">
    <property type="entry name" value="CcmD"/>
    <property type="match status" value="1"/>
</dbReference>
<reference evidence="13" key="1">
    <citation type="submission" date="2022-11" db="EMBL/GenBank/DDBJ databases">
        <title>Hoeflea poritis sp. nov., isolated from scleractinian coral Porites lutea.</title>
        <authorList>
            <person name="Zhang G."/>
            <person name="Wei Q."/>
            <person name="Cai L."/>
        </authorList>
    </citation>
    <scope>NUCLEOTIDE SEQUENCE</scope>
    <source>
        <strain evidence="13">E7-10</strain>
    </source>
</reference>
<evidence type="ECO:0000256" key="1">
    <source>
        <dbReference type="ARBA" id="ARBA00002442"/>
    </source>
</evidence>
<evidence type="ECO:0000313" key="14">
    <source>
        <dbReference type="Proteomes" id="UP001148313"/>
    </source>
</evidence>
<accession>A0ABT4VLK3</accession>
<dbReference type="Proteomes" id="UP001148313">
    <property type="component" value="Unassembled WGS sequence"/>
</dbReference>